<evidence type="ECO:0000313" key="1">
    <source>
        <dbReference type="EMBL" id="EGW14792.1"/>
    </source>
</evidence>
<dbReference type="InParanoid" id="G3I6L4"/>
<accession>G3I6L4</accession>
<organism evidence="1 2">
    <name type="scientific">Cricetulus griseus</name>
    <name type="common">Chinese hamster</name>
    <name type="synonym">Cricetulus barabensis griseus</name>
    <dbReference type="NCBI Taxonomy" id="10029"/>
    <lineage>
        <taxon>Eukaryota</taxon>
        <taxon>Metazoa</taxon>
        <taxon>Chordata</taxon>
        <taxon>Craniata</taxon>
        <taxon>Vertebrata</taxon>
        <taxon>Euteleostomi</taxon>
        <taxon>Mammalia</taxon>
        <taxon>Eutheria</taxon>
        <taxon>Euarchontoglires</taxon>
        <taxon>Glires</taxon>
        <taxon>Rodentia</taxon>
        <taxon>Myomorpha</taxon>
        <taxon>Muroidea</taxon>
        <taxon>Cricetidae</taxon>
        <taxon>Cricetinae</taxon>
        <taxon>Cricetulus</taxon>
    </lineage>
</organism>
<sequence length="61" mass="6764">MFPLFRGLSELLSDVVPCWEHPQVSVDHSQLHGASLGVPYVASRSLRYKAKRLSGNLGLDQ</sequence>
<dbReference type="AlphaFoldDB" id="G3I6L4"/>
<dbReference type="EMBL" id="JH001374">
    <property type="protein sequence ID" value="EGW14792.1"/>
    <property type="molecule type" value="Genomic_DNA"/>
</dbReference>
<name>G3I6L4_CRIGR</name>
<proteinExistence type="predicted"/>
<protein>
    <submittedName>
        <fullName evidence="1">Uncharacterized protein</fullName>
    </submittedName>
</protein>
<gene>
    <name evidence="1" type="ORF">I79_019139</name>
</gene>
<reference evidence="2" key="1">
    <citation type="journal article" date="2011" name="Nat. Biotechnol.">
        <title>The genomic sequence of the Chinese hamster ovary (CHO)-K1 cell line.</title>
        <authorList>
            <person name="Xu X."/>
            <person name="Nagarajan H."/>
            <person name="Lewis N.E."/>
            <person name="Pan S."/>
            <person name="Cai Z."/>
            <person name="Liu X."/>
            <person name="Chen W."/>
            <person name="Xie M."/>
            <person name="Wang W."/>
            <person name="Hammond S."/>
            <person name="Andersen M.R."/>
            <person name="Neff N."/>
            <person name="Passarelli B."/>
            <person name="Koh W."/>
            <person name="Fan H.C."/>
            <person name="Wang J."/>
            <person name="Gui Y."/>
            <person name="Lee K.H."/>
            <person name="Betenbaugh M.J."/>
            <person name="Quake S.R."/>
            <person name="Famili I."/>
            <person name="Palsson B.O."/>
            <person name="Wang J."/>
        </authorList>
    </citation>
    <scope>NUCLEOTIDE SEQUENCE [LARGE SCALE GENOMIC DNA]</scope>
    <source>
        <strain evidence="2">CHO K1 cell line</strain>
    </source>
</reference>
<dbReference type="Proteomes" id="UP000001075">
    <property type="component" value="Unassembled WGS sequence"/>
</dbReference>
<evidence type="ECO:0000313" key="2">
    <source>
        <dbReference type="Proteomes" id="UP000001075"/>
    </source>
</evidence>